<protein>
    <submittedName>
        <fullName evidence="9">DUF421 domain-containing protein</fullName>
    </submittedName>
</protein>
<feature type="domain" description="YetF C-terminal" evidence="8">
    <location>
        <begin position="89"/>
        <end position="157"/>
    </location>
</feature>
<keyword evidence="6 7" id="KW-0472">Membrane</keyword>
<evidence type="ECO:0000256" key="2">
    <source>
        <dbReference type="ARBA" id="ARBA00006448"/>
    </source>
</evidence>
<sequence>MKAFSTMTEYFDLMLRASAVYVFIVVAIRLFGKKELSQLSVVDLVFILLISNAVQNAMVGENTSLLGGLVAAGTLFVINYILKKLIFRFKPIEKFIEGEPIVLIYNGKIQKQNVRRAGFTMQELDAAVREHGVDSIEKVNLAMLEVDGNISVLSEDFKARTRKKRVHKTLGDVQ</sequence>
<dbReference type="AlphaFoldDB" id="A0A917DS31"/>
<dbReference type="EMBL" id="BMKK01000005">
    <property type="protein sequence ID" value="GGD63454.1"/>
    <property type="molecule type" value="Genomic_DNA"/>
</dbReference>
<accession>A0A917DS31</accession>
<evidence type="ECO:0000256" key="5">
    <source>
        <dbReference type="ARBA" id="ARBA00022989"/>
    </source>
</evidence>
<dbReference type="InterPro" id="IPR023090">
    <property type="entry name" value="UPF0702_alpha/beta_dom_sf"/>
</dbReference>
<dbReference type="Gene3D" id="3.30.240.20">
    <property type="entry name" value="bsu07140 like domains"/>
    <property type="match status" value="1"/>
</dbReference>
<evidence type="ECO:0000256" key="4">
    <source>
        <dbReference type="ARBA" id="ARBA00022692"/>
    </source>
</evidence>
<evidence type="ECO:0000256" key="7">
    <source>
        <dbReference type="SAM" id="Phobius"/>
    </source>
</evidence>
<keyword evidence="10" id="KW-1185">Reference proteome</keyword>
<dbReference type="RefSeq" id="WP_229250689.1">
    <property type="nucleotide sequence ID" value="NZ_BMKK01000005.1"/>
</dbReference>
<comment type="subcellular location">
    <subcellularLocation>
        <location evidence="1">Cell membrane</location>
        <topology evidence="1">Multi-pass membrane protein</topology>
    </subcellularLocation>
</comment>
<dbReference type="Pfam" id="PF04239">
    <property type="entry name" value="DUF421"/>
    <property type="match status" value="1"/>
</dbReference>
<dbReference type="InterPro" id="IPR007353">
    <property type="entry name" value="DUF421"/>
</dbReference>
<keyword evidence="5 7" id="KW-1133">Transmembrane helix</keyword>
<organism evidence="9 10">
    <name type="scientific">Emticicia aquatilis</name>
    <dbReference type="NCBI Taxonomy" id="1537369"/>
    <lineage>
        <taxon>Bacteria</taxon>
        <taxon>Pseudomonadati</taxon>
        <taxon>Bacteroidota</taxon>
        <taxon>Cytophagia</taxon>
        <taxon>Cytophagales</taxon>
        <taxon>Leadbetterellaceae</taxon>
        <taxon>Emticicia</taxon>
    </lineage>
</organism>
<reference evidence="9" key="1">
    <citation type="journal article" date="2014" name="Int. J. Syst. Evol. Microbiol.">
        <title>Complete genome sequence of Corynebacterium casei LMG S-19264T (=DSM 44701T), isolated from a smear-ripened cheese.</title>
        <authorList>
            <consortium name="US DOE Joint Genome Institute (JGI-PGF)"/>
            <person name="Walter F."/>
            <person name="Albersmeier A."/>
            <person name="Kalinowski J."/>
            <person name="Ruckert C."/>
        </authorList>
    </citation>
    <scope>NUCLEOTIDE SEQUENCE</scope>
    <source>
        <strain evidence="9">CGMCC 1.15958</strain>
    </source>
</reference>
<feature type="transmembrane region" description="Helical" evidence="7">
    <location>
        <begin position="64"/>
        <end position="82"/>
    </location>
</feature>
<evidence type="ECO:0000256" key="1">
    <source>
        <dbReference type="ARBA" id="ARBA00004651"/>
    </source>
</evidence>
<dbReference type="PANTHER" id="PTHR34582">
    <property type="entry name" value="UPF0702 TRANSMEMBRANE PROTEIN YCAP"/>
    <property type="match status" value="1"/>
</dbReference>
<comment type="caution">
    <text evidence="9">The sequence shown here is derived from an EMBL/GenBank/DDBJ whole genome shotgun (WGS) entry which is preliminary data.</text>
</comment>
<dbReference type="Proteomes" id="UP000609064">
    <property type="component" value="Unassembled WGS sequence"/>
</dbReference>
<name>A0A917DS31_9BACT</name>
<reference evidence="9" key="2">
    <citation type="submission" date="2020-09" db="EMBL/GenBank/DDBJ databases">
        <authorList>
            <person name="Sun Q."/>
            <person name="Zhou Y."/>
        </authorList>
    </citation>
    <scope>NUCLEOTIDE SEQUENCE</scope>
    <source>
        <strain evidence="9">CGMCC 1.15958</strain>
    </source>
</reference>
<dbReference type="GO" id="GO:0005886">
    <property type="term" value="C:plasma membrane"/>
    <property type="evidence" value="ECO:0007669"/>
    <property type="project" value="UniProtKB-SubCell"/>
</dbReference>
<feature type="transmembrane region" description="Helical" evidence="7">
    <location>
        <begin position="13"/>
        <end position="32"/>
    </location>
</feature>
<evidence type="ECO:0000313" key="9">
    <source>
        <dbReference type="EMBL" id="GGD63454.1"/>
    </source>
</evidence>
<evidence type="ECO:0000259" key="8">
    <source>
        <dbReference type="Pfam" id="PF04239"/>
    </source>
</evidence>
<evidence type="ECO:0000256" key="3">
    <source>
        <dbReference type="ARBA" id="ARBA00022475"/>
    </source>
</evidence>
<proteinExistence type="inferred from homology"/>
<gene>
    <name evidence="9" type="ORF">GCM10011514_29340</name>
</gene>
<evidence type="ECO:0000256" key="6">
    <source>
        <dbReference type="ARBA" id="ARBA00023136"/>
    </source>
</evidence>
<keyword evidence="4 7" id="KW-0812">Transmembrane</keyword>
<comment type="similarity">
    <text evidence="2">Belongs to the UPF0702 family.</text>
</comment>
<keyword evidence="3" id="KW-1003">Cell membrane</keyword>
<evidence type="ECO:0000313" key="10">
    <source>
        <dbReference type="Proteomes" id="UP000609064"/>
    </source>
</evidence>
<dbReference type="PANTHER" id="PTHR34582:SF6">
    <property type="entry name" value="UPF0702 TRANSMEMBRANE PROTEIN YCAP"/>
    <property type="match status" value="1"/>
</dbReference>